<dbReference type="PRINTS" id="PR00105">
    <property type="entry name" value="C5METTRFRASE"/>
</dbReference>
<dbReference type="InterPro" id="IPR018117">
    <property type="entry name" value="C5_DNA_meth_AS"/>
</dbReference>
<dbReference type="GO" id="GO:0003886">
    <property type="term" value="F:DNA (cytosine-5-)-methyltransferase activity"/>
    <property type="evidence" value="ECO:0007669"/>
    <property type="project" value="UniProtKB-EC"/>
</dbReference>
<dbReference type="InterPro" id="IPR001525">
    <property type="entry name" value="C5_MeTfrase"/>
</dbReference>
<keyword evidence="7" id="KW-0472">Membrane</keyword>
<dbReference type="Gene3D" id="3.40.50.150">
    <property type="entry name" value="Vaccinia Virus protein VP39"/>
    <property type="match status" value="1"/>
</dbReference>
<keyword evidence="7" id="KW-0812">Transmembrane</keyword>
<dbReference type="Pfam" id="PF11863">
    <property type="entry name" value="DUF3383"/>
    <property type="match status" value="1"/>
</dbReference>
<dbReference type="Proteomes" id="UP000823405">
    <property type="component" value="Unassembled WGS sequence"/>
</dbReference>
<keyword evidence="1 4" id="KW-0489">Methyltransferase</keyword>
<evidence type="ECO:0000256" key="6">
    <source>
        <dbReference type="RuleBase" id="RU000417"/>
    </source>
</evidence>
<sequence length="1592" mass="176295">MPGANVLSLALSVINKQRIHTGPYTGKENQSTYKIINTCERTISNTNKRYAKIADREGKLEALKEICITERKTIADLEVKDPVDTVTHIGLETPKEARRVFLQERINEALCIIDSVCQIIETLIAHPKEPMSALDESIESIAIEIAKLQKSLPTPAKAFLGVLFVAGLVAPFMGLVWYILGTLGLFSMTAVLPQAIGGAAWIDSKLDDAFRASSINFAATTAVSEKLDQLIAARSTSASPDADLIAENIRLREELAAKDATIQSKDELIAKLVFQEQAIQFSFQTLRFDYIFAGLGGFHLALKNLGGTCVFAAEWKEHLRVLYETNHGIRPEGDITLVELEDIPDHDVLTAGFPCQPFSIAGKKLGFECTTQGNLFFNIVAILHYKKPQFFILENVPNLVNHDEGRTWGKILKELGFAGLGYHLKAKKFSPHHFGIPQIRERVYIIGSREPFSENFTWPVTSDADTSITTVLDDHPTEAKKLSAQVLDCLHVWDSFLKRCPEDGELPSFALWSMEWGATYPFEDETPYALKNRLGADGLLIYKGSHGRSLADIKGLDTQWAALPSHARTEQAQFPKWKKDLIRRNRAFYADNKEWIAPWMSDVLRFPSSLQKLEWNAKGGARNIWDYVLQFRASGVRVKRRTTAPCLIAMTDTQVPIIGWQKRYMTPKECAKLQSLEGLKKLPDTPTKADGLRAEGIINVAIKQQYQPTQQGLPNSPLIVLHKLGDRRYGYPQRKSVWDRKAEAFIHRESVAIETTFQANALVPQNPEQPYLPTASDVLNLVAMILQSDASRHVLRKHEIGIYRVQDLRQTYFLDDRERFSASPSFDFTLTHSRMIESLMAIPFSKYVDITSGVGAAAGVKRRDLIGRFFTTNTLLPPKAIIEFESDDEVRRYFGSLSEEYRRALFYFGWISKNITSPKKISFARWVDTETPPMIFGAAITTPLAEFKEVKAGTLTITLGSDTHFVTNLSFENITSYSDVASIVQEGIRKAGAGPLCEGAVVTFHAVNRQFNFTTATPSTNTKIAISGGTMKPMLGWSDHAIFADGALIESVREVLATSTDKSNNFGSFAFLPTLSKEEMVEAATWNAAQNVLYQFQASISSADALMYYENLKGYAGTGLTLAGPAHEYHEQLPMMILAATDYSRRNATQNYMFQSANLTPSVTESAESARLDALRINYYGRTQKGGQMLDLYQRGVLMGGASAPTGMNVYANEQWLKDAAGSAIMELLMSVAKVSANEQGRAQLVATLQSVINQALFNGTISIGKSLNNTQQLYIANMTGDANAWRQVQTSGYWLDCVIKATETQSNGTEHKAIYTLIYRAKMNNISGFGLRVHVCASKTFPAGFTVTQFADDGDPFDIPSTQINDKAMGLNGDLIVWSKANPIVLTLNLIPSSDDDKNMRILLEANRAGCGKQSAQDIITMTAIYPDGRSLILTNGAITDGTPASKITIKTLKGEDRTYILSKFPAIAGREIVSQYPISAVPKLGDYKINEALMLKIMGFVAVSTDNGPLNLSTSALVDNHVPDYETLIKIEFHMMDYNTSFLSIGKISTFLSGVEGKAAVWITKTLMGWLGRYFPKDAPPSMSSEPSTP</sequence>
<dbReference type="GO" id="GO:0032259">
    <property type="term" value="P:methylation"/>
    <property type="evidence" value="ECO:0007669"/>
    <property type="project" value="UniProtKB-KW"/>
</dbReference>
<dbReference type="InterPro" id="IPR050750">
    <property type="entry name" value="C5-MTase"/>
</dbReference>
<dbReference type="PROSITE" id="PS51679">
    <property type="entry name" value="SAM_MT_C5"/>
    <property type="match status" value="1"/>
</dbReference>
<evidence type="ECO:0000313" key="9">
    <source>
        <dbReference type="Proteomes" id="UP000823405"/>
    </source>
</evidence>
<dbReference type="EMBL" id="JAAAIN010000001">
    <property type="protein sequence ID" value="KAG0323520.1"/>
    <property type="molecule type" value="Genomic_DNA"/>
</dbReference>
<dbReference type="EC" id="2.1.1.37" evidence="6"/>
<gene>
    <name evidence="8" type="ORF">BGZ97_000006</name>
</gene>
<dbReference type="Pfam" id="PF22764">
    <property type="entry name" value="E217_Gp32"/>
    <property type="match status" value="1"/>
</dbReference>
<comment type="similarity">
    <text evidence="4 5">Belongs to the class I-like SAM-binding methyltransferase superfamily. C5-methyltransferase family.</text>
</comment>
<dbReference type="PANTHER" id="PTHR46098">
    <property type="entry name" value="TRNA (CYTOSINE(38)-C(5))-METHYLTRANSFERASE"/>
    <property type="match status" value="1"/>
</dbReference>
<evidence type="ECO:0000256" key="4">
    <source>
        <dbReference type="PROSITE-ProRule" id="PRU01016"/>
    </source>
</evidence>
<dbReference type="SUPFAM" id="SSF53335">
    <property type="entry name" value="S-adenosyl-L-methionine-dependent methyltransferases"/>
    <property type="match status" value="1"/>
</dbReference>
<comment type="caution">
    <text evidence="8">The sequence shown here is derived from an EMBL/GenBank/DDBJ whole genome shotgun (WGS) entry which is preliminary data.</text>
</comment>
<keyword evidence="9" id="KW-1185">Reference proteome</keyword>
<dbReference type="InterPro" id="IPR054440">
    <property type="entry name" value="Gp32-like"/>
</dbReference>
<dbReference type="Pfam" id="PF22756">
    <property type="entry name" value="E217_gp29"/>
    <property type="match status" value="1"/>
</dbReference>
<accession>A0A9P6UXC2</accession>
<evidence type="ECO:0000256" key="5">
    <source>
        <dbReference type="RuleBase" id="RU000416"/>
    </source>
</evidence>
<keyword evidence="3 4" id="KW-0949">S-adenosyl-L-methionine</keyword>
<keyword evidence="7" id="KW-1133">Transmembrane helix</keyword>
<name>A0A9P6UXC2_9FUNG</name>
<keyword evidence="2 4" id="KW-0808">Transferase</keyword>
<dbReference type="PANTHER" id="PTHR46098:SF1">
    <property type="entry name" value="TRNA (CYTOSINE(38)-C(5))-METHYLTRANSFERASE"/>
    <property type="match status" value="1"/>
</dbReference>
<reference evidence="8" key="1">
    <citation type="journal article" date="2020" name="Fungal Divers.">
        <title>Resolving the Mortierellaceae phylogeny through synthesis of multi-gene phylogenetics and phylogenomics.</title>
        <authorList>
            <person name="Vandepol N."/>
            <person name="Liber J."/>
            <person name="Desiro A."/>
            <person name="Na H."/>
            <person name="Kennedy M."/>
            <person name="Barry K."/>
            <person name="Grigoriev I.V."/>
            <person name="Miller A.N."/>
            <person name="O'Donnell K."/>
            <person name="Stajich J.E."/>
            <person name="Bonito G."/>
        </authorList>
    </citation>
    <scope>NUCLEOTIDE SEQUENCE</scope>
    <source>
        <strain evidence="8">NVP60</strain>
    </source>
</reference>
<feature type="transmembrane region" description="Helical" evidence="7">
    <location>
        <begin position="158"/>
        <end position="180"/>
    </location>
</feature>
<organism evidence="8 9">
    <name type="scientific">Linnemannia gamsii</name>
    <dbReference type="NCBI Taxonomy" id="64522"/>
    <lineage>
        <taxon>Eukaryota</taxon>
        <taxon>Fungi</taxon>
        <taxon>Fungi incertae sedis</taxon>
        <taxon>Mucoromycota</taxon>
        <taxon>Mortierellomycotina</taxon>
        <taxon>Mortierellomycetes</taxon>
        <taxon>Mortierellales</taxon>
        <taxon>Mortierellaceae</taxon>
        <taxon>Linnemannia</taxon>
    </lineage>
</organism>
<proteinExistence type="inferred from homology"/>
<dbReference type="OrthoDB" id="5376140at2759"/>
<dbReference type="InterPro" id="IPR021808">
    <property type="entry name" value="DUF3383"/>
</dbReference>
<comment type="catalytic activity">
    <reaction evidence="6">
        <text>a 2'-deoxycytidine in DNA + S-adenosyl-L-methionine = a 5-methyl-2'-deoxycytidine in DNA + S-adenosyl-L-homocysteine + H(+)</text>
        <dbReference type="Rhea" id="RHEA:13681"/>
        <dbReference type="Rhea" id="RHEA-COMP:11369"/>
        <dbReference type="Rhea" id="RHEA-COMP:11370"/>
        <dbReference type="ChEBI" id="CHEBI:15378"/>
        <dbReference type="ChEBI" id="CHEBI:57856"/>
        <dbReference type="ChEBI" id="CHEBI:59789"/>
        <dbReference type="ChEBI" id="CHEBI:85452"/>
        <dbReference type="ChEBI" id="CHEBI:85454"/>
        <dbReference type="EC" id="2.1.1.37"/>
    </reaction>
</comment>
<dbReference type="Pfam" id="PF00145">
    <property type="entry name" value="DNA_methylase"/>
    <property type="match status" value="1"/>
</dbReference>
<evidence type="ECO:0000256" key="7">
    <source>
        <dbReference type="SAM" id="Phobius"/>
    </source>
</evidence>
<dbReference type="NCBIfam" id="TIGR00675">
    <property type="entry name" value="dcm"/>
    <property type="match status" value="1"/>
</dbReference>
<evidence type="ECO:0000256" key="1">
    <source>
        <dbReference type="ARBA" id="ARBA00022603"/>
    </source>
</evidence>
<evidence type="ECO:0000256" key="3">
    <source>
        <dbReference type="ARBA" id="ARBA00022691"/>
    </source>
</evidence>
<feature type="active site" evidence="4">
    <location>
        <position position="355"/>
    </location>
</feature>
<dbReference type="InterPro" id="IPR029063">
    <property type="entry name" value="SAM-dependent_MTases_sf"/>
</dbReference>
<dbReference type="PROSITE" id="PS00094">
    <property type="entry name" value="C5_MTASE_1"/>
    <property type="match status" value="1"/>
</dbReference>
<evidence type="ECO:0000256" key="2">
    <source>
        <dbReference type="ARBA" id="ARBA00022679"/>
    </source>
</evidence>
<dbReference type="InterPro" id="IPR054447">
    <property type="entry name" value="Gp29-like"/>
</dbReference>
<evidence type="ECO:0000313" key="8">
    <source>
        <dbReference type="EMBL" id="KAG0323520.1"/>
    </source>
</evidence>
<protein>
    <recommendedName>
        <fullName evidence="6">Cytosine-specific methyltransferase</fullName>
        <ecNumber evidence="6">2.1.1.37</ecNumber>
    </recommendedName>
</protein>